<evidence type="ECO:0000313" key="2">
    <source>
        <dbReference type="Proteomes" id="UP000323930"/>
    </source>
</evidence>
<dbReference type="RefSeq" id="WP_148543897.1">
    <property type="nucleotide sequence ID" value="NZ_VSDQ01000679.1"/>
</dbReference>
<dbReference type="InterPro" id="IPR012349">
    <property type="entry name" value="Split_barrel_FMN-bd"/>
</dbReference>
<dbReference type="AlphaFoldDB" id="A0A5D0HTL0"/>
<protein>
    <submittedName>
        <fullName evidence="1">Pyridoxamine 5'-phosphate oxidase family protein</fullName>
    </submittedName>
</protein>
<sequence length="220" mass="24577">MSSYNTSNLNKVIRGSNRATYDIETVNTILDDGFIGYVSYVYDGTPISIPMAYGKIGDKIYLHGSLKNRMLLSILDNKKVSITVMHLDGLVLARSAFHHSVNYRSVTLFGDAVKVEDENVKRTALKCIVDQMIEGRWNTLRPMTDKEFNATLVIEVPIQTASAKVRAEGAIDEKSDLELPIWAGVVPMKQVALAPESDNLLNPNTHVPKHVLEYCEEHKD</sequence>
<reference evidence="1 2" key="1">
    <citation type="submission" date="2019-08" db="EMBL/GenBank/DDBJ databases">
        <title>Seonamhaeicola sediminis sp. nov., isolated from marine sediment.</title>
        <authorList>
            <person name="Cao W.R."/>
        </authorList>
    </citation>
    <scope>NUCLEOTIDE SEQUENCE [LARGE SCALE GENOMIC DNA]</scope>
    <source>
        <strain evidence="1 2">B011</strain>
    </source>
</reference>
<dbReference type="EMBL" id="VSDQ01000679">
    <property type="protein sequence ID" value="TYA74694.1"/>
    <property type="molecule type" value="Genomic_DNA"/>
</dbReference>
<proteinExistence type="predicted"/>
<comment type="caution">
    <text evidence="1">The sequence shown here is derived from an EMBL/GenBank/DDBJ whole genome shotgun (WGS) entry which is preliminary data.</text>
</comment>
<dbReference type="InterPro" id="IPR024747">
    <property type="entry name" value="Pyridox_Oxase-rel"/>
</dbReference>
<keyword evidence="2" id="KW-1185">Reference proteome</keyword>
<dbReference type="OrthoDB" id="116031at2"/>
<dbReference type="PANTHER" id="PTHR34071">
    <property type="entry name" value="5-NITROIMIDAZOLE ANTIBIOTICS RESISTANCE PROTEIN, NIMA-FAMILY-RELATED PROTEIN-RELATED"/>
    <property type="match status" value="1"/>
</dbReference>
<dbReference type="Pfam" id="PF12900">
    <property type="entry name" value="Pyridox_ox_2"/>
    <property type="match status" value="1"/>
</dbReference>
<name>A0A5D0HTL0_9FLAO</name>
<evidence type="ECO:0000313" key="1">
    <source>
        <dbReference type="EMBL" id="TYA74694.1"/>
    </source>
</evidence>
<dbReference type="SUPFAM" id="SSF50475">
    <property type="entry name" value="FMN-binding split barrel"/>
    <property type="match status" value="1"/>
</dbReference>
<dbReference type="PANTHER" id="PTHR34071:SF2">
    <property type="entry name" value="FLAVIN-NUCLEOTIDE-BINDING PROTEIN"/>
    <property type="match status" value="1"/>
</dbReference>
<gene>
    <name evidence="1" type="ORF">FUA24_15380</name>
</gene>
<accession>A0A5D0HTL0</accession>
<organism evidence="1 2">
    <name type="scientific">Seonamhaeicola marinus</name>
    <dbReference type="NCBI Taxonomy" id="1912246"/>
    <lineage>
        <taxon>Bacteria</taxon>
        <taxon>Pseudomonadati</taxon>
        <taxon>Bacteroidota</taxon>
        <taxon>Flavobacteriia</taxon>
        <taxon>Flavobacteriales</taxon>
        <taxon>Flavobacteriaceae</taxon>
    </lineage>
</organism>
<dbReference type="Proteomes" id="UP000323930">
    <property type="component" value="Unassembled WGS sequence"/>
</dbReference>
<dbReference type="Gene3D" id="2.30.110.10">
    <property type="entry name" value="Electron Transport, Fmn-binding Protein, Chain A"/>
    <property type="match status" value="1"/>
</dbReference>